<dbReference type="EMBL" id="CAXDID020000014">
    <property type="protein sequence ID" value="CAL5981971.1"/>
    <property type="molecule type" value="Genomic_DNA"/>
</dbReference>
<name>A0AA86Q4C8_9EUKA</name>
<dbReference type="PANTHER" id="PTHR43215">
    <property type="entry name" value="RADIAL SPOKE HEAD 1 HOMOLOG"/>
    <property type="match status" value="1"/>
</dbReference>
<dbReference type="Pfam" id="PF02493">
    <property type="entry name" value="MORN"/>
    <property type="match status" value="3"/>
</dbReference>
<organism evidence="2">
    <name type="scientific">Hexamita inflata</name>
    <dbReference type="NCBI Taxonomy" id="28002"/>
    <lineage>
        <taxon>Eukaryota</taxon>
        <taxon>Metamonada</taxon>
        <taxon>Diplomonadida</taxon>
        <taxon>Hexamitidae</taxon>
        <taxon>Hexamitinae</taxon>
        <taxon>Hexamita</taxon>
    </lineage>
</organism>
<evidence type="ECO:0000313" key="2">
    <source>
        <dbReference type="EMBL" id="CAI9952094.1"/>
    </source>
</evidence>
<reference evidence="3 4" key="2">
    <citation type="submission" date="2024-07" db="EMBL/GenBank/DDBJ databases">
        <authorList>
            <person name="Akdeniz Z."/>
        </authorList>
    </citation>
    <scope>NUCLEOTIDE SEQUENCE [LARGE SCALE GENOMIC DNA]</scope>
</reference>
<dbReference type="AlphaFoldDB" id="A0AA86Q4C8"/>
<gene>
    <name evidence="2" type="ORF">HINF_LOCUS39739</name>
    <name evidence="3" type="ORF">HINF_LOCUS6910</name>
</gene>
<protein>
    <recommendedName>
        <fullName evidence="5">MORN repeat protein</fullName>
    </recommendedName>
</protein>
<evidence type="ECO:0000313" key="4">
    <source>
        <dbReference type="Proteomes" id="UP001642409"/>
    </source>
</evidence>
<dbReference type="SUPFAM" id="SSF82185">
    <property type="entry name" value="Histone H3 K4-specific methyltransferase SET7/9 N-terminal domain"/>
    <property type="match status" value="1"/>
</dbReference>
<keyword evidence="1" id="KW-0677">Repeat</keyword>
<dbReference type="PANTHER" id="PTHR43215:SF14">
    <property type="entry name" value="RADIAL SPOKE HEAD 1 HOMOLOG"/>
    <property type="match status" value="1"/>
</dbReference>
<dbReference type="Gene3D" id="2.20.110.10">
    <property type="entry name" value="Histone H3 K4-specific methyltransferase SET7/9 N-terminal domain"/>
    <property type="match status" value="1"/>
</dbReference>
<keyword evidence="4" id="KW-1185">Reference proteome</keyword>
<evidence type="ECO:0008006" key="5">
    <source>
        <dbReference type="Google" id="ProtNLM"/>
    </source>
</evidence>
<evidence type="ECO:0000313" key="3">
    <source>
        <dbReference type="EMBL" id="CAL5981971.1"/>
    </source>
</evidence>
<dbReference type="SMART" id="SM00698">
    <property type="entry name" value="MORN"/>
    <property type="match status" value="2"/>
</dbReference>
<reference evidence="2" key="1">
    <citation type="submission" date="2023-06" db="EMBL/GenBank/DDBJ databases">
        <authorList>
            <person name="Kurt Z."/>
        </authorList>
    </citation>
    <scope>NUCLEOTIDE SEQUENCE</scope>
</reference>
<comment type="caution">
    <text evidence="2">The sequence shown here is derived from an EMBL/GenBank/DDBJ whole genome shotgun (WGS) entry which is preliminary data.</text>
</comment>
<dbReference type="InterPro" id="IPR003409">
    <property type="entry name" value="MORN"/>
</dbReference>
<dbReference type="EMBL" id="CATOUU010000831">
    <property type="protein sequence ID" value="CAI9952094.1"/>
    <property type="molecule type" value="Genomic_DNA"/>
</dbReference>
<accession>A0AA86Q4C8</accession>
<evidence type="ECO:0000256" key="1">
    <source>
        <dbReference type="ARBA" id="ARBA00022737"/>
    </source>
</evidence>
<sequence length="123" mass="13525">MHGKGKLIYKGEEYSGQFVKGKYEGKGVLKLQSGLEYSGEFKNGAFNGLGVCKMAQSEMKGFFVNGKLEGEVSVGGDKSTVQYTNGVADVKLVGVIIGWKEIEYTFEPTELEINKQLEQMKIV</sequence>
<dbReference type="Proteomes" id="UP001642409">
    <property type="component" value="Unassembled WGS sequence"/>
</dbReference>
<proteinExistence type="predicted"/>